<dbReference type="AlphaFoldDB" id="A0ABD1UNI0"/>
<name>A0ABD1UNI0_9LAMI</name>
<gene>
    <name evidence="2" type="ORF">Adt_11671</name>
</gene>
<reference evidence="3" key="1">
    <citation type="submission" date="2024-07" db="EMBL/GenBank/DDBJ databases">
        <title>Two chromosome-level genome assemblies of Korean endemic species Abeliophyllum distichum and Forsythia ovata (Oleaceae).</title>
        <authorList>
            <person name="Jang H."/>
        </authorList>
    </citation>
    <scope>NUCLEOTIDE SEQUENCE [LARGE SCALE GENOMIC DNA]</scope>
</reference>
<keyword evidence="1" id="KW-0175">Coiled coil</keyword>
<feature type="coiled-coil region" evidence="1">
    <location>
        <begin position="82"/>
        <end position="116"/>
    </location>
</feature>
<protein>
    <submittedName>
        <fullName evidence="2">Uncharacterized protein</fullName>
    </submittedName>
</protein>
<dbReference type="EMBL" id="JBFOLK010000003">
    <property type="protein sequence ID" value="KAL2526617.1"/>
    <property type="molecule type" value="Genomic_DNA"/>
</dbReference>
<dbReference type="Proteomes" id="UP001604336">
    <property type="component" value="Unassembled WGS sequence"/>
</dbReference>
<proteinExistence type="predicted"/>
<accession>A0ABD1UNI0</accession>
<organism evidence="2 3">
    <name type="scientific">Abeliophyllum distichum</name>
    <dbReference type="NCBI Taxonomy" id="126358"/>
    <lineage>
        <taxon>Eukaryota</taxon>
        <taxon>Viridiplantae</taxon>
        <taxon>Streptophyta</taxon>
        <taxon>Embryophyta</taxon>
        <taxon>Tracheophyta</taxon>
        <taxon>Spermatophyta</taxon>
        <taxon>Magnoliopsida</taxon>
        <taxon>eudicotyledons</taxon>
        <taxon>Gunneridae</taxon>
        <taxon>Pentapetalae</taxon>
        <taxon>asterids</taxon>
        <taxon>lamiids</taxon>
        <taxon>Lamiales</taxon>
        <taxon>Oleaceae</taxon>
        <taxon>Forsythieae</taxon>
        <taxon>Abeliophyllum</taxon>
    </lineage>
</organism>
<keyword evidence="3" id="KW-1185">Reference proteome</keyword>
<evidence type="ECO:0000256" key="1">
    <source>
        <dbReference type="SAM" id="Coils"/>
    </source>
</evidence>
<sequence length="121" mass="13755">MNLIWKLVLTMEVYSTLEDFDCKFSKEEAKSKKLSKDLKVMSLEKAQLESDKMFLQIRLDSVVAKEIDLKVFATETTVAIGNNNFEAMVVEKDKQLAEVKKEVERVKADCDGAEARVVMTS</sequence>
<evidence type="ECO:0000313" key="2">
    <source>
        <dbReference type="EMBL" id="KAL2526617.1"/>
    </source>
</evidence>
<comment type="caution">
    <text evidence="2">The sequence shown here is derived from an EMBL/GenBank/DDBJ whole genome shotgun (WGS) entry which is preliminary data.</text>
</comment>
<evidence type="ECO:0000313" key="3">
    <source>
        <dbReference type="Proteomes" id="UP001604336"/>
    </source>
</evidence>